<dbReference type="Proteomes" id="UP001386955">
    <property type="component" value="Unassembled WGS sequence"/>
</dbReference>
<accession>A0AAN9S5U6</accession>
<evidence type="ECO:0000313" key="2">
    <source>
        <dbReference type="Proteomes" id="UP001386955"/>
    </source>
</evidence>
<reference evidence="1 2" key="1">
    <citation type="submission" date="2024-01" db="EMBL/GenBank/DDBJ databases">
        <title>The genomes of 5 underutilized Papilionoideae crops provide insights into root nodulation and disease resistanc.</title>
        <authorList>
            <person name="Jiang F."/>
        </authorList>
    </citation>
    <scope>NUCLEOTIDE SEQUENCE [LARGE SCALE GENOMIC DNA]</scope>
    <source>
        <strain evidence="1">DUOXIRENSHENG_FW03</strain>
        <tissue evidence="1">Leaves</tissue>
    </source>
</reference>
<keyword evidence="2" id="KW-1185">Reference proteome</keyword>
<dbReference type="EMBL" id="JAYMYS010000006">
    <property type="protein sequence ID" value="KAK7388224.1"/>
    <property type="molecule type" value="Genomic_DNA"/>
</dbReference>
<comment type="caution">
    <text evidence="1">The sequence shown here is derived from an EMBL/GenBank/DDBJ whole genome shotgun (WGS) entry which is preliminary data.</text>
</comment>
<proteinExistence type="predicted"/>
<sequence>MADCSSFIQIIQLLSCLCYFGYGYTKQILGISLHSLTISLSMFNVWIGSESGLHILPDIFVNSCIKGIVKELRIANIRLRFTLFEVSVPPSCTIVILQRDHREEEIQGFGTSTVPSWFIKSPKQEPSRCFETDWNYIIETRLEGKGWKKWLKG</sequence>
<gene>
    <name evidence="1" type="ORF">VNO78_23034</name>
</gene>
<organism evidence="1 2">
    <name type="scientific">Psophocarpus tetragonolobus</name>
    <name type="common">Winged bean</name>
    <name type="synonym">Dolichos tetragonolobus</name>
    <dbReference type="NCBI Taxonomy" id="3891"/>
    <lineage>
        <taxon>Eukaryota</taxon>
        <taxon>Viridiplantae</taxon>
        <taxon>Streptophyta</taxon>
        <taxon>Embryophyta</taxon>
        <taxon>Tracheophyta</taxon>
        <taxon>Spermatophyta</taxon>
        <taxon>Magnoliopsida</taxon>
        <taxon>eudicotyledons</taxon>
        <taxon>Gunneridae</taxon>
        <taxon>Pentapetalae</taxon>
        <taxon>rosids</taxon>
        <taxon>fabids</taxon>
        <taxon>Fabales</taxon>
        <taxon>Fabaceae</taxon>
        <taxon>Papilionoideae</taxon>
        <taxon>50 kb inversion clade</taxon>
        <taxon>NPAAA clade</taxon>
        <taxon>indigoferoid/millettioid clade</taxon>
        <taxon>Phaseoleae</taxon>
        <taxon>Psophocarpus</taxon>
    </lineage>
</organism>
<protein>
    <submittedName>
        <fullName evidence="1">Uncharacterized protein</fullName>
    </submittedName>
</protein>
<dbReference type="AlphaFoldDB" id="A0AAN9S5U6"/>
<name>A0AAN9S5U6_PSOTE</name>
<evidence type="ECO:0000313" key="1">
    <source>
        <dbReference type="EMBL" id="KAK7388224.1"/>
    </source>
</evidence>